<organism evidence="1 2">
    <name type="scientific">Dyella flava</name>
    <dbReference type="NCBI Taxonomy" id="1920170"/>
    <lineage>
        <taxon>Bacteria</taxon>
        <taxon>Pseudomonadati</taxon>
        <taxon>Pseudomonadota</taxon>
        <taxon>Gammaproteobacteria</taxon>
        <taxon>Lysobacterales</taxon>
        <taxon>Rhodanobacteraceae</taxon>
        <taxon>Dyella</taxon>
    </lineage>
</organism>
<evidence type="ECO:0000313" key="2">
    <source>
        <dbReference type="Proteomes" id="UP001430149"/>
    </source>
</evidence>
<protein>
    <submittedName>
        <fullName evidence="1">Uncharacterized protein</fullName>
    </submittedName>
</protein>
<dbReference type="EMBL" id="JADIKE010000031">
    <property type="protein sequence ID" value="MBM7125166.1"/>
    <property type="molecule type" value="Genomic_DNA"/>
</dbReference>
<sequence>MLSAEPAAKLIAAAGSDAIANINHANKAIARMKREAQHLRMKNDCDMGDKLIPAAGGGSTTYWAPLPSPPDM</sequence>
<accession>A0ABS2K1N2</accession>
<keyword evidence="2" id="KW-1185">Reference proteome</keyword>
<evidence type="ECO:0000313" key="1">
    <source>
        <dbReference type="EMBL" id="MBM7125166.1"/>
    </source>
</evidence>
<dbReference type="RefSeq" id="WP_204680685.1">
    <property type="nucleotide sequence ID" value="NZ_BSNR01000018.1"/>
</dbReference>
<comment type="caution">
    <text evidence="1">The sequence shown here is derived from an EMBL/GenBank/DDBJ whole genome shotgun (WGS) entry which is preliminary data.</text>
</comment>
<reference evidence="1" key="1">
    <citation type="submission" date="2020-10" db="EMBL/GenBank/DDBJ databases">
        <title>Phylogeny of dyella-like bacteria.</title>
        <authorList>
            <person name="Fu J."/>
        </authorList>
    </citation>
    <scope>NUCLEOTIDE SEQUENCE</scope>
    <source>
        <strain evidence="1">DHOC52</strain>
    </source>
</reference>
<name>A0ABS2K1N2_9GAMM</name>
<dbReference type="Proteomes" id="UP001430149">
    <property type="component" value="Unassembled WGS sequence"/>
</dbReference>
<gene>
    <name evidence="1" type="ORF">ISP19_07190</name>
</gene>
<proteinExistence type="predicted"/>